<keyword evidence="4" id="KW-1185">Reference proteome</keyword>
<dbReference type="EMBL" id="JACWEZ010000001">
    <property type="protein sequence ID" value="MBD1221145.1"/>
    <property type="molecule type" value="Genomic_DNA"/>
</dbReference>
<dbReference type="PANTHER" id="PTHR43283:SF11">
    <property type="entry name" value="BETA-LACTAMASE-RELATED DOMAIN-CONTAINING PROTEIN"/>
    <property type="match status" value="1"/>
</dbReference>
<dbReference type="Pfam" id="PF00144">
    <property type="entry name" value="Beta-lactamase"/>
    <property type="match status" value="1"/>
</dbReference>
<accession>A0ABR7VGS1</accession>
<dbReference type="PANTHER" id="PTHR43283">
    <property type="entry name" value="BETA-LACTAMASE-RELATED"/>
    <property type="match status" value="1"/>
</dbReference>
<comment type="caution">
    <text evidence="3">The sequence shown here is derived from an EMBL/GenBank/DDBJ whole genome shotgun (WGS) entry which is preliminary data.</text>
</comment>
<keyword evidence="1" id="KW-0378">Hydrolase</keyword>
<gene>
    <name evidence="3" type="ORF">IC602_00795</name>
</gene>
<name>A0ABR7VGS1_VIRHA</name>
<feature type="domain" description="Beta-lactamase-related" evidence="2">
    <location>
        <begin position="12"/>
        <end position="134"/>
    </location>
</feature>
<dbReference type="InterPro" id="IPR012338">
    <property type="entry name" value="Beta-lactam/transpept-like"/>
</dbReference>
<proteinExistence type="predicted"/>
<dbReference type="InterPro" id="IPR001466">
    <property type="entry name" value="Beta-lactam-related"/>
</dbReference>
<evidence type="ECO:0000256" key="1">
    <source>
        <dbReference type="ARBA" id="ARBA00022801"/>
    </source>
</evidence>
<dbReference type="InterPro" id="IPR050789">
    <property type="entry name" value="Diverse_Enzym_Activities"/>
</dbReference>
<evidence type="ECO:0000313" key="4">
    <source>
        <dbReference type="Proteomes" id="UP000621631"/>
    </source>
</evidence>
<sequence>MLLPSPLFKGFLDRGEIRLDDPVVFFLPTFSRNEKEHINIRHLLTHIAGLEAQREFNQEGLRTDQVLEQIYSEYPEYEPVQNFITLYKLIEKIAIELFADFDNLEVFSPLEMIDAAFIPIHETERFAATEYSEQLQDYKRGIVHDENAASMGGV</sequence>
<reference evidence="3 4" key="1">
    <citation type="submission" date="2020-09" db="EMBL/GenBank/DDBJ databases">
        <title>Draft Genome Sequences of Oil-Oxidizing Bacteria Halomonas titanicae, Marinobacter lutaoensis, and Virgibacillus halodenitrificans Isolated from Highly Saline Environments.</title>
        <authorList>
            <person name="Grouzdev D.S."/>
            <person name="Sokolova D.S."/>
            <person name="Semenova E.M."/>
            <person name="Borzenkov I.A."/>
            <person name="Bidzhieva S.K."/>
            <person name="Poltaraus A.B."/>
            <person name="Nazina T.N."/>
        </authorList>
    </citation>
    <scope>NUCLEOTIDE SEQUENCE [LARGE SCALE GENOMIC DNA]</scope>
    <source>
        <strain evidence="3 4">VKM B-3472D</strain>
    </source>
</reference>
<dbReference type="Gene3D" id="3.40.710.10">
    <property type="entry name" value="DD-peptidase/beta-lactamase superfamily"/>
    <property type="match status" value="1"/>
</dbReference>
<dbReference type="SUPFAM" id="SSF56601">
    <property type="entry name" value="beta-lactamase/transpeptidase-like"/>
    <property type="match status" value="1"/>
</dbReference>
<evidence type="ECO:0000259" key="2">
    <source>
        <dbReference type="Pfam" id="PF00144"/>
    </source>
</evidence>
<dbReference type="Proteomes" id="UP000621631">
    <property type="component" value="Unassembled WGS sequence"/>
</dbReference>
<protein>
    <submittedName>
        <fullName evidence="3">Beta-lactamase family protein</fullName>
    </submittedName>
</protein>
<evidence type="ECO:0000313" key="3">
    <source>
        <dbReference type="EMBL" id="MBD1221145.1"/>
    </source>
</evidence>
<dbReference type="RefSeq" id="WP_189776510.1">
    <property type="nucleotide sequence ID" value="NZ_JACWEZ010000001.1"/>
</dbReference>
<organism evidence="3 4">
    <name type="scientific">Virgibacillus halodenitrificans</name>
    <name type="common">Bacillus halodenitrificans</name>
    <dbReference type="NCBI Taxonomy" id="1482"/>
    <lineage>
        <taxon>Bacteria</taxon>
        <taxon>Bacillati</taxon>
        <taxon>Bacillota</taxon>
        <taxon>Bacilli</taxon>
        <taxon>Bacillales</taxon>
        <taxon>Bacillaceae</taxon>
        <taxon>Virgibacillus</taxon>
    </lineage>
</organism>